<evidence type="ECO:0000259" key="2">
    <source>
        <dbReference type="PROSITE" id="PS50887"/>
    </source>
</evidence>
<protein>
    <submittedName>
        <fullName evidence="3">GGDEF domain-containing protein</fullName>
    </submittedName>
</protein>
<dbReference type="KEGG" id="suln:FJR47_05455"/>
<dbReference type="Proteomes" id="UP000326061">
    <property type="component" value="Chromosome"/>
</dbReference>
<evidence type="ECO:0000256" key="1">
    <source>
        <dbReference type="SAM" id="Phobius"/>
    </source>
</evidence>
<organism evidence="3 4">
    <name type="scientific">Sulfurimonas xiamenensis</name>
    <dbReference type="NCBI Taxonomy" id="2590021"/>
    <lineage>
        <taxon>Bacteria</taxon>
        <taxon>Pseudomonadati</taxon>
        <taxon>Campylobacterota</taxon>
        <taxon>Epsilonproteobacteria</taxon>
        <taxon>Campylobacterales</taxon>
        <taxon>Sulfurimonadaceae</taxon>
        <taxon>Sulfurimonas</taxon>
    </lineage>
</organism>
<reference evidence="4" key="1">
    <citation type="submission" date="2019-06" db="EMBL/GenBank/DDBJ databases">
        <title>Sulfurimonas gotlandica sp. nov., a chemoautotrophic and psychrotolerant epsilonproteobacterium isolated from a pelagic redoxcline, and an emended description of the genus Sulfurimonas.</title>
        <authorList>
            <person name="Wang S."/>
            <person name="Jiang L."/>
            <person name="Shao Z."/>
        </authorList>
    </citation>
    <scope>NUCLEOTIDE SEQUENCE [LARGE SCALE GENOMIC DNA]</scope>
    <source>
        <strain evidence="4">1-1N</strain>
    </source>
</reference>
<dbReference type="RefSeq" id="WP_152299438.1">
    <property type="nucleotide sequence ID" value="NZ_CP041166.1"/>
</dbReference>
<sequence>MKHSIKNIFRNLILFLFTATILAGVGILVIINHINSYKKIENLNNQKYIISTLVNLPKNDLALTLIEFNSKSSQLNYEIEKLYNMYEYDFMERYILSNEKEYLADLDRLSSLAAAFNKKAGNYYNEKTEQNELRKSSDSLLEQINSIIFKTTTYNQTKFDIYKNIIFVIFAILFLASVWYRNRLNAIYRDLEFLYNNEENKNYKIFSKEINDILFKIKRKPVTSENLTMIDPVTGVNNLKGMISSYDEKKDIKERGYTAVTVIEVDNFSKTNRVYSQELTQTILKKIAYLLSLHQQTADVIARTDYNQFTLIFSRDEKKELFKDVENIRENISELRVESPELGEIEITVSGGFVMKPYNLPLEEAIKEAKKILKFSQDHGKNKISQVRDLARNEL</sequence>
<feature type="domain" description="GGDEF" evidence="2">
    <location>
        <begin position="256"/>
        <end position="389"/>
    </location>
</feature>
<feature type="transmembrane region" description="Helical" evidence="1">
    <location>
        <begin position="12"/>
        <end position="34"/>
    </location>
</feature>
<dbReference type="EMBL" id="CP041166">
    <property type="protein sequence ID" value="QFR43375.1"/>
    <property type="molecule type" value="Genomic_DNA"/>
</dbReference>
<accession>A0AAJ4DMT5</accession>
<name>A0AAJ4DMT5_9BACT</name>
<dbReference type="InterPro" id="IPR029787">
    <property type="entry name" value="Nucleotide_cyclase"/>
</dbReference>
<keyword evidence="1" id="KW-1133">Transmembrane helix</keyword>
<dbReference type="InterPro" id="IPR000160">
    <property type="entry name" value="GGDEF_dom"/>
</dbReference>
<dbReference type="AlphaFoldDB" id="A0AAJ4DMT5"/>
<evidence type="ECO:0000313" key="3">
    <source>
        <dbReference type="EMBL" id="QFR43375.1"/>
    </source>
</evidence>
<keyword evidence="1" id="KW-0472">Membrane</keyword>
<proteinExistence type="predicted"/>
<gene>
    <name evidence="3" type="ORF">FJR47_05455</name>
</gene>
<feature type="transmembrane region" description="Helical" evidence="1">
    <location>
        <begin position="161"/>
        <end position="180"/>
    </location>
</feature>
<dbReference type="InterPro" id="IPR043128">
    <property type="entry name" value="Rev_trsase/Diguanyl_cyclase"/>
</dbReference>
<keyword evidence="1" id="KW-0812">Transmembrane</keyword>
<keyword evidence="4" id="KW-1185">Reference proteome</keyword>
<dbReference type="SMART" id="SM00267">
    <property type="entry name" value="GGDEF"/>
    <property type="match status" value="1"/>
</dbReference>
<dbReference type="Gene3D" id="3.30.70.270">
    <property type="match status" value="1"/>
</dbReference>
<dbReference type="SUPFAM" id="SSF55073">
    <property type="entry name" value="Nucleotide cyclase"/>
    <property type="match status" value="1"/>
</dbReference>
<dbReference type="PROSITE" id="PS50887">
    <property type="entry name" value="GGDEF"/>
    <property type="match status" value="1"/>
</dbReference>
<dbReference type="NCBIfam" id="TIGR00254">
    <property type="entry name" value="GGDEF"/>
    <property type="match status" value="1"/>
</dbReference>
<dbReference type="Pfam" id="PF00990">
    <property type="entry name" value="GGDEF"/>
    <property type="match status" value="1"/>
</dbReference>
<evidence type="ECO:0000313" key="4">
    <source>
        <dbReference type="Proteomes" id="UP000326061"/>
    </source>
</evidence>